<feature type="region of interest" description="Disordered" evidence="1">
    <location>
        <begin position="55"/>
        <end position="77"/>
    </location>
</feature>
<gene>
    <name evidence="2" type="ORF">LOAG_01746</name>
</gene>
<dbReference type="InParanoid" id="A0A1S0U894"/>
<dbReference type="AlphaFoldDB" id="A0A1S0U894"/>
<dbReference type="RefSeq" id="XP_003137332.1">
    <property type="nucleotide sequence ID" value="XM_003137284.1"/>
</dbReference>
<dbReference type="GeneID" id="9939123"/>
<evidence type="ECO:0000313" key="2">
    <source>
        <dbReference type="EMBL" id="EFO26746.1"/>
    </source>
</evidence>
<evidence type="ECO:0000256" key="1">
    <source>
        <dbReference type="SAM" id="MobiDB-lite"/>
    </source>
</evidence>
<dbReference type="CTD" id="9939123"/>
<proteinExistence type="predicted"/>
<accession>A0A1S0U894</accession>
<dbReference type="EMBL" id="JH712141">
    <property type="protein sequence ID" value="EFO26746.1"/>
    <property type="molecule type" value="Genomic_DNA"/>
</dbReference>
<reference evidence="2" key="1">
    <citation type="submission" date="2012-04" db="EMBL/GenBank/DDBJ databases">
        <title>The Genome Sequence of Loa loa.</title>
        <authorList>
            <consortium name="The Broad Institute Genome Sequencing Platform"/>
            <consortium name="Broad Institute Genome Sequencing Center for Infectious Disease"/>
            <person name="Nutman T.B."/>
            <person name="Fink D.L."/>
            <person name="Russ C."/>
            <person name="Young S."/>
            <person name="Zeng Q."/>
            <person name="Gargeya S."/>
            <person name="Alvarado L."/>
            <person name="Berlin A."/>
            <person name="Chapman S.B."/>
            <person name="Chen Z."/>
            <person name="Freedman E."/>
            <person name="Gellesch M."/>
            <person name="Goldberg J."/>
            <person name="Griggs A."/>
            <person name="Gujja S."/>
            <person name="Heilman E.R."/>
            <person name="Heiman D."/>
            <person name="Howarth C."/>
            <person name="Mehta T."/>
            <person name="Neiman D."/>
            <person name="Pearson M."/>
            <person name="Roberts A."/>
            <person name="Saif S."/>
            <person name="Shea T."/>
            <person name="Shenoy N."/>
            <person name="Sisk P."/>
            <person name="Stolte C."/>
            <person name="Sykes S."/>
            <person name="White J."/>
            <person name="Yandava C."/>
            <person name="Haas B."/>
            <person name="Henn M.R."/>
            <person name="Nusbaum C."/>
            <person name="Birren B."/>
        </authorList>
    </citation>
    <scope>NUCLEOTIDE SEQUENCE [LARGE SCALE GENOMIC DNA]</scope>
</reference>
<protein>
    <submittedName>
        <fullName evidence="2">Uncharacterized protein</fullName>
    </submittedName>
</protein>
<sequence>MTFNLTLPILTTTTSPPANPKYPKKCDPPRFAEYPSTFIDCMKHYLTKAIVAHKKRAEEQNDAKSNPTKGCQNCRYC</sequence>
<name>A0A1S0U894_LOALO</name>
<dbReference type="KEGG" id="loa:LOAG_01746"/>
<organism evidence="2">
    <name type="scientific">Loa loa</name>
    <name type="common">Eye worm</name>
    <name type="synonym">Filaria loa</name>
    <dbReference type="NCBI Taxonomy" id="7209"/>
    <lineage>
        <taxon>Eukaryota</taxon>
        <taxon>Metazoa</taxon>
        <taxon>Ecdysozoa</taxon>
        <taxon>Nematoda</taxon>
        <taxon>Chromadorea</taxon>
        <taxon>Rhabditida</taxon>
        <taxon>Spirurina</taxon>
        <taxon>Spiruromorpha</taxon>
        <taxon>Filarioidea</taxon>
        <taxon>Onchocercidae</taxon>
        <taxon>Loa</taxon>
    </lineage>
</organism>